<keyword evidence="14" id="KW-1185">Reference proteome</keyword>
<name>A0A6J8DEA8_MYTCO</name>
<evidence type="ECO:0000313" key="14">
    <source>
        <dbReference type="Proteomes" id="UP000507470"/>
    </source>
</evidence>
<evidence type="ECO:0000256" key="10">
    <source>
        <dbReference type="SAM" id="Coils"/>
    </source>
</evidence>
<proteinExistence type="inferred from homology"/>
<accession>A0A6J8DEA8</accession>
<dbReference type="Pfam" id="PF03908">
    <property type="entry name" value="Sec20"/>
    <property type="match status" value="1"/>
</dbReference>
<keyword evidence="6 11" id="KW-1133">Transmembrane helix</keyword>
<dbReference type="OrthoDB" id="46868at2759"/>
<sequence length="225" mass="25742">MAAEDIHVRICLQEIVKLDLEIKACIQDIRTQADSRETLEDINTEIRGKLRKLRKKIEDLERLANEQDREEDRITLLHDVGNHKQQLTNTVSTLRQSNLSAQLAIDRSEKDQLLNGGTGLRKRGGSSKEGLAKVASDITENLMALNRKIADQVKQSESTKSTLLKSSTTITSTQEEMKSMGGHIKNSQRLITKYSRRQFTDKLLIFLALVFFFVTVLYIMKKRIW</sequence>
<reference evidence="13 14" key="1">
    <citation type="submission" date="2020-06" db="EMBL/GenBank/DDBJ databases">
        <authorList>
            <person name="Li R."/>
            <person name="Bekaert M."/>
        </authorList>
    </citation>
    <scope>NUCLEOTIDE SEQUENCE [LARGE SCALE GENOMIC DNA]</scope>
    <source>
        <strain evidence="14">wild</strain>
    </source>
</reference>
<evidence type="ECO:0000256" key="3">
    <source>
        <dbReference type="ARBA" id="ARBA00022692"/>
    </source>
</evidence>
<dbReference type="GO" id="GO:0005789">
    <property type="term" value="C:endoplasmic reticulum membrane"/>
    <property type="evidence" value="ECO:0007669"/>
    <property type="project" value="UniProtKB-SubCell"/>
</dbReference>
<keyword evidence="7 10" id="KW-0175">Coiled coil</keyword>
<keyword evidence="8 11" id="KW-0472">Membrane</keyword>
<evidence type="ECO:0000256" key="5">
    <source>
        <dbReference type="ARBA" id="ARBA00022892"/>
    </source>
</evidence>
<feature type="domain" description="Sec20 C-terminal" evidence="12">
    <location>
        <begin position="135"/>
        <end position="224"/>
    </location>
</feature>
<evidence type="ECO:0000256" key="11">
    <source>
        <dbReference type="SAM" id="Phobius"/>
    </source>
</evidence>
<dbReference type="InterPro" id="IPR005606">
    <property type="entry name" value="Sec20"/>
</dbReference>
<evidence type="ECO:0000256" key="7">
    <source>
        <dbReference type="ARBA" id="ARBA00023054"/>
    </source>
</evidence>
<comment type="subcellular location">
    <subcellularLocation>
        <location evidence="1">Endoplasmic reticulum membrane</location>
        <topology evidence="1">Single-pass type IV membrane protein</topology>
    </subcellularLocation>
</comment>
<keyword evidence="3 11" id="KW-0812">Transmembrane</keyword>
<keyword evidence="4" id="KW-0256">Endoplasmic reticulum</keyword>
<dbReference type="Proteomes" id="UP000507470">
    <property type="component" value="Unassembled WGS sequence"/>
</dbReference>
<dbReference type="InterPro" id="IPR056173">
    <property type="entry name" value="Sec20_C"/>
</dbReference>
<keyword evidence="2" id="KW-0813">Transport</keyword>
<evidence type="ECO:0000313" key="13">
    <source>
        <dbReference type="EMBL" id="CAC5406299.1"/>
    </source>
</evidence>
<evidence type="ECO:0000256" key="4">
    <source>
        <dbReference type="ARBA" id="ARBA00022824"/>
    </source>
</evidence>
<comment type="similarity">
    <text evidence="9">Belongs to the SEC20 family.</text>
</comment>
<dbReference type="GO" id="GO:0031201">
    <property type="term" value="C:SNARE complex"/>
    <property type="evidence" value="ECO:0007669"/>
    <property type="project" value="TreeGrafter"/>
</dbReference>
<keyword evidence="5" id="KW-0931">ER-Golgi transport</keyword>
<dbReference type="EMBL" id="CACVKT020007201">
    <property type="protein sequence ID" value="CAC5406299.1"/>
    <property type="molecule type" value="Genomic_DNA"/>
</dbReference>
<dbReference type="GO" id="GO:0006890">
    <property type="term" value="P:retrograde vesicle-mediated transport, Golgi to endoplasmic reticulum"/>
    <property type="evidence" value="ECO:0007669"/>
    <property type="project" value="InterPro"/>
</dbReference>
<evidence type="ECO:0000256" key="2">
    <source>
        <dbReference type="ARBA" id="ARBA00022448"/>
    </source>
</evidence>
<dbReference type="GO" id="GO:0005484">
    <property type="term" value="F:SNAP receptor activity"/>
    <property type="evidence" value="ECO:0007669"/>
    <property type="project" value="InterPro"/>
</dbReference>
<evidence type="ECO:0000259" key="12">
    <source>
        <dbReference type="Pfam" id="PF03908"/>
    </source>
</evidence>
<dbReference type="PANTHER" id="PTHR12825:SF0">
    <property type="entry name" value="VESICLE TRANSPORT PROTEIN SEC20"/>
    <property type="match status" value="1"/>
</dbReference>
<evidence type="ECO:0000256" key="8">
    <source>
        <dbReference type="ARBA" id="ARBA00023136"/>
    </source>
</evidence>
<dbReference type="PANTHER" id="PTHR12825">
    <property type="entry name" value="BNIP1-RELATED"/>
    <property type="match status" value="1"/>
</dbReference>
<feature type="coiled-coil region" evidence="10">
    <location>
        <begin position="36"/>
        <end position="73"/>
    </location>
</feature>
<dbReference type="AlphaFoldDB" id="A0A6J8DEA8"/>
<gene>
    <name evidence="13" type="ORF">MCOR_39890</name>
</gene>
<dbReference type="CDD" id="cd15865">
    <property type="entry name" value="SNARE_SEC20"/>
    <property type="match status" value="1"/>
</dbReference>
<evidence type="ECO:0000256" key="1">
    <source>
        <dbReference type="ARBA" id="ARBA00004163"/>
    </source>
</evidence>
<evidence type="ECO:0000256" key="6">
    <source>
        <dbReference type="ARBA" id="ARBA00022989"/>
    </source>
</evidence>
<evidence type="ECO:0000256" key="9">
    <source>
        <dbReference type="ARBA" id="ARBA00037934"/>
    </source>
</evidence>
<organism evidence="13 14">
    <name type="scientific">Mytilus coruscus</name>
    <name type="common">Sea mussel</name>
    <dbReference type="NCBI Taxonomy" id="42192"/>
    <lineage>
        <taxon>Eukaryota</taxon>
        <taxon>Metazoa</taxon>
        <taxon>Spiralia</taxon>
        <taxon>Lophotrochozoa</taxon>
        <taxon>Mollusca</taxon>
        <taxon>Bivalvia</taxon>
        <taxon>Autobranchia</taxon>
        <taxon>Pteriomorphia</taxon>
        <taxon>Mytilida</taxon>
        <taxon>Mytiloidea</taxon>
        <taxon>Mytilidae</taxon>
        <taxon>Mytilinae</taxon>
        <taxon>Mytilus</taxon>
    </lineage>
</organism>
<feature type="transmembrane region" description="Helical" evidence="11">
    <location>
        <begin position="203"/>
        <end position="220"/>
    </location>
</feature>
<protein>
    <submittedName>
        <fullName evidence="13">SEC20</fullName>
    </submittedName>
</protein>